<comment type="caution">
    <text evidence="1">The sequence shown here is derived from an EMBL/GenBank/DDBJ whole genome shotgun (WGS) entry which is preliminary data.</text>
</comment>
<dbReference type="EMBL" id="JACJPW010000032">
    <property type="protein sequence ID" value="MBD2182195.1"/>
    <property type="molecule type" value="Genomic_DNA"/>
</dbReference>
<sequence length="125" mass="14253">MLSIELSDYPLAICQAAQTIAEIDYELSAMRQLINAFEGRADMLVAANLKLKNESQRRAHRFQLLQFNQEYQKALDLVMQLNTEKTNAIAHLEYLRNQFAVAKLEARLALAQQLAGLETRELIGF</sequence>
<evidence type="ECO:0000313" key="1">
    <source>
        <dbReference type="EMBL" id="MBD2182195.1"/>
    </source>
</evidence>
<gene>
    <name evidence="1" type="ORF">H6G03_13980</name>
</gene>
<name>A0A926ZGN8_9CYAN</name>
<evidence type="ECO:0000313" key="2">
    <source>
        <dbReference type="Proteomes" id="UP000641646"/>
    </source>
</evidence>
<dbReference type="AlphaFoldDB" id="A0A926ZGN8"/>
<organism evidence="1 2">
    <name type="scientific">Aerosakkonema funiforme FACHB-1375</name>
    <dbReference type="NCBI Taxonomy" id="2949571"/>
    <lineage>
        <taxon>Bacteria</taxon>
        <taxon>Bacillati</taxon>
        <taxon>Cyanobacteriota</taxon>
        <taxon>Cyanophyceae</taxon>
        <taxon>Oscillatoriophycideae</taxon>
        <taxon>Aerosakkonematales</taxon>
        <taxon>Aerosakkonemataceae</taxon>
        <taxon>Aerosakkonema</taxon>
    </lineage>
</organism>
<reference evidence="1" key="2">
    <citation type="submission" date="2020-08" db="EMBL/GenBank/DDBJ databases">
        <authorList>
            <person name="Chen M."/>
            <person name="Teng W."/>
            <person name="Zhao L."/>
            <person name="Hu C."/>
            <person name="Zhou Y."/>
            <person name="Han B."/>
            <person name="Song L."/>
            <person name="Shu W."/>
        </authorList>
    </citation>
    <scope>NUCLEOTIDE SEQUENCE</scope>
    <source>
        <strain evidence="1">FACHB-1375</strain>
    </source>
</reference>
<reference evidence="1" key="1">
    <citation type="journal article" date="2015" name="ISME J.">
        <title>Draft Genome Sequence of Streptomyces incarnatus NRRL8089, which Produces the Nucleoside Antibiotic Sinefungin.</title>
        <authorList>
            <person name="Oshima K."/>
            <person name="Hattori M."/>
            <person name="Shimizu H."/>
            <person name="Fukuda K."/>
            <person name="Nemoto M."/>
            <person name="Inagaki K."/>
            <person name="Tamura T."/>
        </authorList>
    </citation>
    <scope>NUCLEOTIDE SEQUENCE</scope>
    <source>
        <strain evidence="1">FACHB-1375</strain>
    </source>
</reference>
<protein>
    <submittedName>
        <fullName evidence="1">Uncharacterized protein</fullName>
    </submittedName>
</protein>
<dbReference type="Proteomes" id="UP000641646">
    <property type="component" value="Unassembled WGS sequence"/>
</dbReference>
<proteinExistence type="predicted"/>
<accession>A0A926ZGN8</accession>
<keyword evidence="2" id="KW-1185">Reference proteome</keyword>